<feature type="domain" description="DUF4333" evidence="3">
    <location>
        <begin position="84"/>
        <end position="159"/>
    </location>
</feature>
<organism evidence="4 5">
    <name type="scientific">Amycolatopsis pithecellobii</name>
    <dbReference type="NCBI Taxonomy" id="664692"/>
    <lineage>
        <taxon>Bacteria</taxon>
        <taxon>Bacillati</taxon>
        <taxon>Actinomycetota</taxon>
        <taxon>Actinomycetes</taxon>
        <taxon>Pseudonocardiales</taxon>
        <taxon>Pseudonocardiaceae</taxon>
        <taxon>Amycolatopsis</taxon>
    </lineage>
</organism>
<evidence type="ECO:0000313" key="4">
    <source>
        <dbReference type="EMBL" id="MTD56840.1"/>
    </source>
</evidence>
<comment type="caution">
    <text evidence="4">The sequence shown here is derived from an EMBL/GenBank/DDBJ whole genome shotgun (WGS) entry which is preliminary data.</text>
</comment>
<evidence type="ECO:0000256" key="2">
    <source>
        <dbReference type="SAM" id="Phobius"/>
    </source>
</evidence>
<dbReference type="InterPro" id="IPR025637">
    <property type="entry name" value="DUF4333"/>
</dbReference>
<keyword evidence="2" id="KW-1133">Transmembrane helix</keyword>
<evidence type="ECO:0000259" key="3">
    <source>
        <dbReference type="Pfam" id="PF14230"/>
    </source>
</evidence>
<dbReference type="Proteomes" id="UP000440096">
    <property type="component" value="Unassembled WGS sequence"/>
</dbReference>
<keyword evidence="2" id="KW-0812">Transmembrane</keyword>
<feature type="region of interest" description="Disordered" evidence="1">
    <location>
        <begin position="1"/>
        <end position="60"/>
    </location>
</feature>
<sequence>MSTPYGGNNPQQWGYPPPQPPPGYPPQYGQQPGYPPPQPYGQPTRPYHGQEPPDFGVPRTPRQGHGKLLWILVPVVLVVLAALGVTGFWKPGFFVPTVVLDQTALQNGVRETLKGYGATADAVSCPPDREVKPGNTFTCTATIKGKQQPIIVTVLDTNGNYQVGRPPPE</sequence>
<dbReference type="Pfam" id="PF14230">
    <property type="entry name" value="DUF4333"/>
    <property type="match status" value="1"/>
</dbReference>
<protein>
    <submittedName>
        <fullName evidence="4">DUF4333 domain-containing protein</fullName>
    </submittedName>
</protein>
<gene>
    <name evidence="4" type="ORF">GKO32_23115</name>
</gene>
<keyword evidence="5" id="KW-1185">Reference proteome</keyword>
<keyword evidence="2" id="KW-0472">Membrane</keyword>
<dbReference type="RefSeq" id="WP_154758967.1">
    <property type="nucleotide sequence ID" value="NZ_WMBA01000039.1"/>
</dbReference>
<evidence type="ECO:0000313" key="5">
    <source>
        <dbReference type="Proteomes" id="UP000440096"/>
    </source>
</evidence>
<feature type="transmembrane region" description="Helical" evidence="2">
    <location>
        <begin position="68"/>
        <end position="89"/>
    </location>
</feature>
<accession>A0A6N7Z764</accession>
<dbReference type="OrthoDB" id="3405072at2"/>
<dbReference type="EMBL" id="WMBA01000039">
    <property type="protein sequence ID" value="MTD56840.1"/>
    <property type="molecule type" value="Genomic_DNA"/>
</dbReference>
<proteinExistence type="predicted"/>
<feature type="compositionally biased region" description="Pro residues" evidence="1">
    <location>
        <begin position="15"/>
        <end position="25"/>
    </location>
</feature>
<reference evidence="4 5" key="1">
    <citation type="submission" date="2019-11" db="EMBL/GenBank/DDBJ databases">
        <title>Draft genome of Amycolatopsis RM579.</title>
        <authorList>
            <person name="Duangmal K."/>
            <person name="Mingma R."/>
        </authorList>
    </citation>
    <scope>NUCLEOTIDE SEQUENCE [LARGE SCALE GENOMIC DNA]</scope>
    <source>
        <strain evidence="4 5">RM579</strain>
    </source>
</reference>
<evidence type="ECO:0000256" key="1">
    <source>
        <dbReference type="SAM" id="MobiDB-lite"/>
    </source>
</evidence>
<dbReference type="AlphaFoldDB" id="A0A6N7Z764"/>
<name>A0A6N7Z764_9PSEU</name>